<dbReference type="EMBL" id="CAXLJM020000035">
    <property type="protein sequence ID" value="CAL8104185.1"/>
    <property type="molecule type" value="Genomic_DNA"/>
</dbReference>
<dbReference type="PANTHER" id="PTHR44845">
    <property type="entry name" value="CARRIER DOMAIN-CONTAINING PROTEIN"/>
    <property type="match status" value="1"/>
</dbReference>
<evidence type="ECO:0000313" key="4">
    <source>
        <dbReference type="Proteomes" id="UP001642540"/>
    </source>
</evidence>
<dbReference type="InterPro" id="IPR045851">
    <property type="entry name" value="AMP-bd_C_sf"/>
</dbReference>
<proteinExistence type="predicted"/>
<keyword evidence="4" id="KW-1185">Reference proteome</keyword>
<keyword evidence="2" id="KW-0597">Phosphoprotein</keyword>
<dbReference type="Gene3D" id="3.40.630.30">
    <property type="match status" value="1"/>
</dbReference>
<evidence type="ECO:0000313" key="3">
    <source>
        <dbReference type="EMBL" id="CAL8104185.1"/>
    </source>
</evidence>
<organism evidence="3 4">
    <name type="scientific">Orchesella dallaii</name>
    <dbReference type="NCBI Taxonomy" id="48710"/>
    <lineage>
        <taxon>Eukaryota</taxon>
        <taxon>Metazoa</taxon>
        <taxon>Ecdysozoa</taxon>
        <taxon>Arthropoda</taxon>
        <taxon>Hexapoda</taxon>
        <taxon>Collembola</taxon>
        <taxon>Entomobryomorpha</taxon>
        <taxon>Entomobryoidea</taxon>
        <taxon>Orchesellidae</taxon>
        <taxon>Orchesellinae</taxon>
        <taxon>Orchesella</taxon>
    </lineage>
</organism>
<keyword evidence="1" id="KW-0596">Phosphopantetheine</keyword>
<dbReference type="PANTHER" id="PTHR44845:SF6">
    <property type="entry name" value="BETA-ALANINE-ACTIVATING ENZYME"/>
    <property type="match status" value="1"/>
</dbReference>
<comment type="caution">
    <text evidence="3">The sequence shown here is derived from an EMBL/GenBank/DDBJ whole genome shotgun (WGS) entry which is preliminary data.</text>
</comment>
<dbReference type="SUPFAM" id="SSF56801">
    <property type="entry name" value="Acetyl-CoA synthetase-like"/>
    <property type="match status" value="1"/>
</dbReference>
<dbReference type="Gene3D" id="3.30.300.30">
    <property type="match status" value="1"/>
</dbReference>
<dbReference type="InterPro" id="IPR042099">
    <property type="entry name" value="ANL_N_sf"/>
</dbReference>
<accession>A0ABP1QI42</accession>
<dbReference type="Proteomes" id="UP001642540">
    <property type="component" value="Unassembled WGS sequence"/>
</dbReference>
<name>A0ABP1QI42_9HEXA</name>
<dbReference type="Gene3D" id="3.40.50.12780">
    <property type="entry name" value="N-terminal domain of ligase-like"/>
    <property type="match status" value="1"/>
</dbReference>
<gene>
    <name evidence="3" type="ORF">ODALV1_LOCUS11680</name>
</gene>
<evidence type="ECO:0000256" key="1">
    <source>
        <dbReference type="ARBA" id="ARBA00022450"/>
    </source>
</evidence>
<reference evidence="3 4" key="1">
    <citation type="submission" date="2024-08" db="EMBL/GenBank/DDBJ databases">
        <authorList>
            <person name="Cucini C."/>
            <person name="Frati F."/>
        </authorList>
    </citation>
    <scope>NUCLEOTIDE SEQUENCE [LARGE SCALE GENOMIC DNA]</scope>
</reference>
<protein>
    <submittedName>
        <fullName evidence="3">Uncharacterized protein</fullName>
    </submittedName>
</protein>
<evidence type="ECO:0000256" key="2">
    <source>
        <dbReference type="ARBA" id="ARBA00022553"/>
    </source>
</evidence>
<sequence>MKCAEEKPCTSFDSVKYWFVTGGSLRRALAVQFFKNVQPNSWLINLFGGMETLDFVTFQIFKSLKDIKSCLYYKIIPMGSPVINTRLYIVDVNGKVLGGSGHGEIYIAGLCATPNPESMRSLNMIEDGPVIKANPFFNEAKDNPIFKTALKTRDFGQMVYNMTNRDESFCSCVQKHMVTTVFAGHSEGTVLMENYRVNTNEVISYLKRCPGVKGCHVMVYRPGTNSKMILAFIVMSLKVPMTKDEIYKYLQARIPGYMMPTLIFIPGIPVRNFKINTSSLVEYFQKERISKSNATSYVELGFLPRELKAVESLMKILYYYCGGNKRWVATHMDWTLDELRIPYTRTPKVLIELVRRGYKIDMDEFFRLKTPQEILNLMIKRAPPPLINGQIFEEESYLAEIIQGKHKKELLEVTVRCKKTRKLVAALFNCDHVDKIKFKQWADLGYPMKYRMEMIDKMDTLLEERGLINGSDSVSLDSLQTLFLVYDPKSTNWDYKENIDIFQTLIAGALELARKTGFKSMYLMAFDHVSEEFVIDLFGFEVIETMQVNQFVSSDGAVPFHLVPDYVCGSVLYKKL</sequence>